<keyword evidence="1" id="KW-0521">NADP</keyword>
<evidence type="ECO:0000256" key="1">
    <source>
        <dbReference type="ARBA" id="ARBA00022857"/>
    </source>
</evidence>
<comment type="caution">
    <text evidence="4">The sequence shown here is derived from an EMBL/GenBank/DDBJ whole genome shotgun (WGS) entry which is preliminary data.</text>
</comment>
<dbReference type="RefSeq" id="WP_035071270.1">
    <property type="nucleotide sequence ID" value="NZ_JMIH01000014.1"/>
</dbReference>
<dbReference type="Proteomes" id="UP000027821">
    <property type="component" value="Unassembled WGS sequence"/>
</dbReference>
<evidence type="ECO:0000313" key="5">
    <source>
        <dbReference type="Proteomes" id="UP000027821"/>
    </source>
</evidence>
<dbReference type="PANTHER" id="PTHR47706:SF1">
    <property type="entry name" value="CIPA-LIKE, PUTATIVE (AFU_ORTHOLOGUE AFUA_1G12460)-RELATED"/>
    <property type="match status" value="1"/>
</dbReference>
<sequence length="301" mass="33555">MKQIIIVAGGTGNLGKRIVRALLAKDTEVRVLARLSTDSEKLRKLESSGAKIFKVDMSHPEEIAKACKGASCVVSALAGLRDVVIDAQKVLLEGAVAAGVPRFIPSDYSLDFTQLDPGNNRNLDLRREFHQILDKAPIAATSIFNGPFTELLTNEMPMILPKFRSVLFWGDADQKMDFTTMDDVAAFTAKVALDYSTPRYLWIAGDQISAREIRDIQSALSKEKFRLIRAGGIGLLNTFITIGRTLSPAEKDLYPAWQGMQYMRDMAEGKAKVSLYDNDRYGERKWTKVKNVLEQKKAQKH</sequence>
<dbReference type="eggNOG" id="COG0702">
    <property type="taxonomic scope" value="Bacteria"/>
</dbReference>
<dbReference type="InterPro" id="IPR008030">
    <property type="entry name" value="NmrA-like"/>
</dbReference>
<keyword evidence="5" id="KW-1185">Reference proteome</keyword>
<dbReference type="GO" id="GO:0016491">
    <property type="term" value="F:oxidoreductase activity"/>
    <property type="evidence" value="ECO:0007669"/>
    <property type="project" value="UniProtKB-KW"/>
</dbReference>
<dbReference type="AlphaFoldDB" id="A0A074L4Y3"/>
<dbReference type="InterPro" id="IPR051609">
    <property type="entry name" value="NmrA/Isoflavone_reductase-like"/>
</dbReference>
<dbReference type="SUPFAM" id="SSF51735">
    <property type="entry name" value="NAD(P)-binding Rossmann-fold domains"/>
    <property type="match status" value="1"/>
</dbReference>
<dbReference type="InterPro" id="IPR036291">
    <property type="entry name" value="NAD(P)-bd_dom_sf"/>
</dbReference>
<name>A0A074L4Y3_9BACT</name>
<dbReference type="OrthoDB" id="319724at2"/>
<evidence type="ECO:0000259" key="3">
    <source>
        <dbReference type="Pfam" id="PF05368"/>
    </source>
</evidence>
<dbReference type="PANTHER" id="PTHR47706">
    <property type="entry name" value="NMRA-LIKE FAMILY PROTEIN"/>
    <property type="match status" value="1"/>
</dbReference>
<dbReference type="EMBL" id="JMIH01000014">
    <property type="protein sequence ID" value="KEO74908.1"/>
    <property type="molecule type" value="Genomic_DNA"/>
</dbReference>
<organism evidence="4 5">
    <name type="scientific">Anditalea andensis</name>
    <dbReference type="NCBI Taxonomy" id="1048983"/>
    <lineage>
        <taxon>Bacteria</taxon>
        <taxon>Pseudomonadati</taxon>
        <taxon>Bacteroidota</taxon>
        <taxon>Cytophagia</taxon>
        <taxon>Cytophagales</taxon>
        <taxon>Cytophagaceae</taxon>
        <taxon>Anditalea</taxon>
    </lineage>
</organism>
<dbReference type="Pfam" id="PF05368">
    <property type="entry name" value="NmrA"/>
    <property type="match status" value="1"/>
</dbReference>
<accession>A0A074L4Y3</accession>
<feature type="domain" description="NmrA-like" evidence="3">
    <location>
        <begin position="1"/>
        <end position="223"/>
    </location>
</feature>
<dbReference type="STRING" id="1048983.EL17_04310"/>
<evidence type="ECO:0000313" key="4">
    <source>
        <dbReference type="EMBL" id="KEO74908.1"/>
    </source>
</evidence>
<gene>
    <name evidence="4" type="ORF">EL17_04310</name>
</gene>
<proteinExistence type="predicted"/>
<reference evidence="4 5" key="1">
    <citation type="submission" date="2014-04" db="EMBL/GenBank/DDBJ databases">
        <title>Characterization and application of a salt tolerant electro-active bacterium.</title>
        <authorList>
            <person name="Yang L."/>
            <person name="Wei S."/>
            <person name="Tay Q.X.M."/>
        </authorList>
    </citation>
    <scope>NUCLEOTIDE SEQUENCE [LARGE SCALE GENOMIC DNA]</scope>
    <source>
        <strain evidence="4 5">LY1</strain>
    </source>
</reference>
<evidence type="ECO:0000256" key="2">
    <source>
        <dbReference type="ARBA" id="ARBA00023002"/>
    </source>
</evidence>
<protein>
    <submittedName>
        <fullName evidence="4">NmrA family protein</fullName>
    </submittedName>
</protein>
<keyword evidence="2" id="KW-0560">Oxidoreductase</keyword>
<dbReference type="Gene3D" id="3.40.50.720">
    <property type="entry name" value="NAD(P)-binding Rossmann-like Domain"/>
    <property type="match status" value="1"/>
</dbReference>